<dbReference type="EMBL" id="CP012040">
    <property type="protein sequence ID" value="AKP51188.1"/>
    <property type="molecule type" value="Genomic_DNA"/>
</dbReference>
<evidence type="ECO:0000313" key="2">
    <source>
        <dbReference type="Proteomes" id="UP000036520"/>
    </source>
</evidence>
<organism evidence="1 2">
    <name type="scientific">Cyclobacterium amurskyense</name>
    <dbReference type="NCBI Taxonomy" id="320787"/>
    <lineage>
        <taxon>Bacteria</taxon>
        <taxon>Pseudomonadati</taxon>
        <taxon>Bacteroidota</taxon>
        <taxon>Cytophagia</taxon>
        <taxon>Cytophagales</taxon>
        <taxon>Cyclobacteriaceae</taxon>
        <taxon>Cyclobacterium</taxon>
    </lineage>
</organism>
<dbReference type="RefSeq" id="WP_048641548.1">
    <property type="nucleotide sequence ID" value="NZ_CP012040.1"/>
</dbReference>
<dbReference type="AlphaFoldDB" id="A0A0H4PEE8"/>
<dbReference type="PROSITE" id="PS51257">
    <property type="entry name" value="PROKAR_LIPOPROTEIN"/>
    <property type="match status" value="1"/>
</dbReference>
<dbReference type="Proteomes" id="UP000036520">
    <property type="component" value="Chromosome"/>
</dbReference>
<gene>
    <name evidence="1" type="ORF">CA2015_1755</name>
</gene>
<dbReference type="Pfam" id="PF17170">
    <property type="entry name" value="DUF5128"/>
    <property type="match status" value="1"/>
</dbReference>
<name>A0A0H4PEE8_9BACT</name>
<accession>A0A0H4PEE8</accession>
<sequence length="387" mass="44460">MKRRIFHAFAVLLFVVSCKESVKKEVLTGPLELHIAMEEIQPAYGFSKSELIPLELNDRSLIGAIDKIIVEKDKIYLLDKEITKSVLCFSTAGNFLFNINRLGEGEGEFSKPFDLNLFNESLQILDIIQKKVLVFDLEGNFKEEKAIPFEEQIVNFFPINQDLTAYHMDGRSFGSEETDFIRVFDNRDATISIQGVSDIGSTDAYQVPIEFSGHAGNVRFLHAWTDTIFKISEKKIEAEYILNFGSDRLTKEIKKLPLMDMRKYIMENPYVFNAANLVENEEYLSFQWTRSKAGYANSEDQTYVSYFKKSTAALSHFPLSVNWLGSVNLQGPIYGAEDWFFAYMDYEEWNGLSEPHRQDLIKQNPNVNTGFLDAGNPIIVKYRLKEE</sequence>
<evidence type="ECO:0008006" key="3">
    <source>
        <dbReference type="Google" id="ProtNLM"/>
    </source>
</evidence>
<dbReference type="OrthoDB" id="1098767at2"/>
<protein>
    <recommendedName>
        <fullName evidence="3">6-bladed beta-propeller protein</fullName>
    </recommendedName>
</protein>
<dbReference type="KEGG" id="camu:CA2015_1755"/>
<proteinExistence type="predicted"/>
<evidence type="ECO:0000313" key="1">
    <source>
        <dbReference type="EMBL" id="AKP51188.1"/>
    </source>
</evidence>
<keyword evidence="2" id="KW-1185">Reference proteome</keyword>
<dbReference type="STRING" id="320787.CA2015_1755"/>
<reference evidence="1 2" key="1">
    <citation type="submission" date="2015-07" db="EMBL/GenBank/DDBJ databases">
        <authorList>
            <person name="Kim K.M."/>
        </authorList>
    </citation>
    <scope>NUCLEOTIDE SEQUENCE [LARGE SCALE GENOMIC DNA]</scope>
    <source>
        <strain evidence="1 2">KCTC 12363</strain>
    </source>
</reference>